<gene>
    <name evidence="1" type="ORF">RIMI_LOCUS17830977</name>
</gene>
<feature type="non-terminal residue" evidence="1">
    <location>
        <position position="1"/>
    </location>
</feature>
<keyword evidence="2" id="KW-1185">Reference proteome</keyword>
<dbReference type="EMBL" id="CAUEEQ010052977">
    <property type="protein sequence ID" value="CAJ0961639.1"/>
    <property type="molecule type" value="Genomic_DNA"/>
</dbReference>
<feature type="non-terminal residue" evidence="1">
    <location>
        <position position="113"/>
    </location>
</feature>
<organism evidence="1 2">
    <name type="scientific">Ranitomeya imitator</name>
    <name type="common">mimic poison frog</name>
    <dbReference type="NCBI Taxonomy" id="111125"/>
    <lineage>
        <taxon>Eukaryota</taxon>
        <taxon>Metazoa</taxon>
        <taxon>Chordata</taxon>
        <taxon>Craniata</taxon>
        <taxon>Vertebrata</taxon>
        <taxon>Euteleostomi</taxon>
        <taxon>Amphibia</taxon>
        <taxon>Batrachia</taxon>
        <taxon>Anura</taxon>
        <taxon>Neobatrachia</taxon>
        <taxon>Hyloidea</taxon>
        <taxon>Dendrobatidae</taxon>
        <taxon>Dendrobatinae</taxon>
        <taxon>Ranitomeya</taxon>
    </lineage>
</organism>
<proteinExistence type="predicted"/>
<name>A0ABN9M927_9NEOB</name>
<protein>
    <submittedName>
        <fullName evidence="1">Uncharacterized protein</fullName>
    </submittedName>
</protein>
<evidence type="ECO:0000313" key="2">
    <source>
        <dbReference type="Proteomes" id="UP001176940"/>
    </source>
</evidence>
<comment type="caution">
    <text evidence="1">The sequence shown here is derived from an EMBL/GenBank/DDBJ whole genome shotgun (WGS) entry which is preliminary data.</text>
</comment>
<dbReference type="Proteomes" id="UP001176940">
    <property type="component" value="Unassembled WGS sequence"/>
</dbReference>
<accession>A0ABN9M927</accession>
<sequence length="113" mass="12847">YLSETDETIRTTRNCERNNLFSLDPDLCVTKLQNSANDSVLKPFEEKTTKKIIISCKSLSLNLQACIKEHDENEPVTNDLWGTVQHHHLSVLPKYWKSPKSVASMKNGCNILS</sequence>
<reference evidence="1" key="1">
    <citation type="submission" date="2023-07" db="EMBL/GenBank/DDBJ databases">
        <authorList>
            <person name="Stuckert A."/>
        </authorList>
    </citation>
    <scope>NUCLEOTIDE SEQUENCE</scope>
</reference>
<evidence type="ECO:0000313" key="1">
    <source>
        <dbReference type="EMBL" id="CAJ0961639.1"/>
    </source>
</evidence>